<protein>
    <submittedName>
        <fullName evidence="1">Predicted protein</fullName>
    </submittedName>
</protein>
<evidence type="ECO:0000313" key="1">
    <source>
        <dbReference type="EMBL" id="EDR04640.1"/>
    </source>
</evidence>
<dbReference type="OrthoDB" id="2947980at2759"/>
<dbReference type="RefSeq" id="XP_001884812.1">
    <property type="nucleotide sequence ID" value="XM_001884777.1"/>
</dbReference>
<organism evidence="2">
    <name type="scientific">Laccaria bicolor (strain S238N-H82 / ATCC MYA-4686)</name>
    <name type="common">Bicoloured deceiver</name>
    <name type="synonym">Laccaria laccata var. bicolor</name>
    <dbReference type="NCBI Taxonomy" id="486041"/>
    <lineage>
        <taxon>Eukaryota</taxon>
        <taxon>Fungi</taxon>
        <taxon>Dikarya</taxon>
        <taxon>Basidiomycota</taxon>
        <taxon>Agaricomycotina</taxon>
        <taxon>Agaricomycetes</taxon>
        <taxon>Agaricomycetidae</taxon>
        <taxon>Agaricales</taxon>
        <taxon>Agaricineae</taxon>
        <taxon>Hydnangiaceae</taxon>
        <taxon>Laccaria</taxon>
    </lineage>
</organism>
<dbReference type="HOGENOM" id="CLU_085438_0_0_1"/>
<dbReference type="GeneID" id="6080328"/>
<sequence>MTVSFSNPLPVRHNLNSCLLPLIADESLLLKACQCNDPHAGHDHTPIKALGGVHIFCFNIFEEELEAAYSLLDKEEQRRAMRVTYSDDFNFIVRFVPSAMHNVASAVWTQQVTIALLALIPNGLGLWGPLGCMPIGRTGYQLGRRQKQADAGFEPTNSDRPSIVLEVGCSESLRQLKIDARLWLEHLPDVQLVILLSIDPPAPPHPTPEISIELWQGVPSGSQTDSRRVAQMVWDADWTHHTDQFYILLADIFRGQVPPDYGANDRIFLNPAAWRQAIIAAYR</sequence>
<dbReference type="Proteomes" id="UP000001194">
    <property type="component" value="Unassembled WGS sequence"/>
</dbReference>
<accession>B0DLF9</accession>
<keyword evidence="2" id="KW-1185">Reference proteome</keyword>
<gene>
    <name evidence="1" type="ORF">LACBIDRAFT_330489</name>
</gene>
<dbReference type="InParanoid" id="B0DLF9"/>
<reference evidence="1 2" key="1">
    <citation type="journal article" date="2008" name="Nature">
        <title>The genome of Laccaria bicolor provides insights into mycorrhizal symbiosis.</title>
        <authorList>
            <person name="Martin F."/>
            <person name="Aerts A."/>
            <person name="Ahren D."/>
            <person name="Brun A."/>
            <person name="Danchin E.G.J."/>
            <person name="Duchaussoy F."/>
            <person name="Gibon J."/>
            <person name="Kohler A."/>
            <person name="Lindquist E."/>
            <person name="Pereda V."/>
            <person name="Salamov A."/>
            <person name="Shapiro H.J."/>
            <person name="Wuyts J."/>
            <person name="Blaudez D."/>
            <person name="Buee M."/>
            <person name="Brokstein P."/>
            <person name="Canbaeck B."/>
            <person name="Cohen D."/>
            <person name="Courty P.E."/>
            <person name="Coutinho P.M."/>
            <person name="Delaruelle C."/>
            <person name="Detter J.C."/>
            <person name="Deveau A."/>
            <person name="DiFazio S."/>
            <person name="Duplessis S."/>
            <person name="Fraissinet-Tachet L."/>
            <person name="Lucic E."/>
            <person name="Frey-Klett P."/>
            <person name="Fourrey C."/>
            <person name="Feussner I."/>
            <person name="Gay G."/>
            <person name="Grimwood J."/>
            <person name="Hoegger P.J."/>
            <person name="Jain P."/>
            <person name="Kilaru S."/>
            <person name="Labbe J."/>
            <person name="Lin Y.C."/>
            <person name="Legue V."/>
            <person name="Le Tacon F."/>
            <person name="Marmeisse R."/>
            <person name="Melayah D."/>
            <person name="Montanini B."/>
            <person name="Muratet M."/>
            <person name="Nehls U."/>
            <person name="Niculita-Hirzel H."/>
            <person name="Oudot-Le Secq M.P."/>
            <person name="Peter M."/>
            <person name="Quesneville H."/>
            <person name="Rajashekar B."/>
            <person name="Reich M."/>
            <person name="Rouhier N."/>
            <person name="Schmutz J."/>
            <person name="Yin T."/>
            <person name="Chalot M."/>
            <person name="Henrissat B."/>
            <person name="Kuees U."/>
            <person name="Lucas S."/>
            <person name="Van de Peer Y."/>
            <person name="Podila G.K."/>
            <person name="Polle A."/>
            <person name="Pukkila P.J."/>
            <person name="Richardson P.M."/>
            <person name="Rouze P."/>
            <person name="Sanders I.R."/>
            <person name="Stajich J.E."/>
            <person name="Tunlid A."/>
            <person name="Tuskan G."/>
            <person name="Grigoriev I.V."/>
        </authorList>
    </citation>
    <scope>NUCLEOTIDE SEQUENCE [LARGE SCALE GENOMIC DNA]</scope>
    <source>
        <strain evidence="2">S238N-H82 / ATCC MYA-4686</strain>
    </source>
</reference>
<name>B0DLF9_LACBS</name>
<dbReference type="EMBL" id="DS547117">
    <property type="protein sequence ID" value="EDR04640.1"/>
    <property type="molecule type" value="Genomic_DNA"/>
</dbReference>
<dbReference type="KEGG" id="lbc:LACBIDRAFT_330489"/>
<dbReference type="AlphaFoldDB" id="B0DLF9"/>
<evidence type="ECO:0000313" key="2">
    <source>
        <dbReference type="Proteomes" id="UP000001194"/>
    </source>
</evidence>
<proteinExistence type="predicted"/>